<reference evidence="2" key="1">
    <citation type="journal article" date="2022" name="Mol. Ecol. Resour.">
        <title>The genomes of chicory, endive, great burdock and yacon provide insights into Asteraceae palaeo-polyploidization history and plant inulin production.</title>
        <authorList>
            <person name="Fan W."/>
            <person name="Wang S."/>
            <person name="Wang H."/>
            <person name="Wang A."/>
            <person name="Jiang F."/>
            <person name="Liu H."/>
            <person name="Zhao H."/>
            <person name="Xu D."/>
            <person name="Zhang Y."/>
        </authorList>
    </citation>
    <scope>NUCLEOTIDE SEQUENCE [LARGE SCALE GENOMIC DNA]</scope>
    <source>
        <strain evidence="2">cv. Niubang</strain>
    </source>
</reference>
<sequence>MLESAPSPGREDHQPEFNGVKAVRNYEEALSPPPRRGKGKMKFCRTKKKKENPSVEIEKGLLEKNVDKGKDERGIGESSKNKRNEGEGLGRGKMSFHMIKQMVRASTQKYDSTTSRTTDQVKVERSKKRPRVGGERNSKISQSKGMQNS</sequence>
<proteinExistence type="predicted"/>
<evidence type="ECO:0000313" key="2">
    <source>
        <dbReference type="Proteomes" id="UP001055879"/>
    </source>
</evidence>
<accession>A0ACB9FEC6</accession>
<gene>
    <name evidence="1" type="ORF">L6452_00589</name>
</gene>
<keyword evidence="2" id="KW-1185">Reference proteome</keyword>
<evidence type="ECO:0000313" key="1">
    <source>
        <dbReference type="EMBL" id="KAI3769485.1"/>
    </source>
</evidence>
<organism evidence="1 2">
    <name type="scientific">Arctium lappa</name>
    <name type="common">Greater burdock</name>
    <name type="synonym">Lappa major</name>
    <dbReference type="NCBI Taxonomy" id="4217"/>
    <lineage>
        <taxon>Eukaryota</taxon>
        <taxon>Viridiplantae</taxon>
        <taxon>Streptophyta</taxon>
        <taxon>Embryophyta</taxon>
        <taxon>Tracheophyta</taxon>
        <taxon>Spermatophyta</taxon>
        <taxon>Magnoliopsida</taxon>
        <taxon>eudicotyledons</taxon>
        <taxon>Gunneridae</taxon>
        <taxon>Pentapetalae</taxon>
        <taxon>asterids</taxon>
        <taxon>campanulids</taxon>
        <taxon>Asterales</taxon>
        <taxon>Asteraceae</taxon>
        <taxon>Carduoideae</taxon>
        <taxon>Cardueae</taxon>
        <taxon>Arctiinae</taxon>
        <taxon>Arctium</taxon>
    </lineage>
</organism>
<protein>
    <submittedName>
        <fullName evidence="1">Uncharacterized protein</fullName>
    </submittedName>
</protein>
<dbReference type="EMBL" id="CM042047">
    <property type="protein sequence ID" value="KAI3769485.1"/>
    <property type="molecule type" value="Genomic_DNA"/>
</dbReference>
<reference evidence="1 2" key="2">
    <citation type="journal article" date="2022" name="Mol. Ecol. Resour.">
        <title>The genomes of chicory, endive, great burdock and yacon provide insights into Asteraceae paleo-polyploidization history and plant inulin production.</title>
        <authorList>
            <person name="Fan W."/>
            <person name="Wang S."/>
            <person name="Wang H."/>
            <person name="Wang A."/>
            <person name="Jiang F."/>
            <person name="Liu H."/>
            <person name="Zhao H."/>
            <person name="Xu D."/>
            <person name="Zhang Y."/>
        </authorList>
    </citation>
    <scope>NUCLEOTIDE SEQUENCE [LARGE SCALE GENOMIC DNA]</scope>
    <source>
        <strain evidence="2">cv. Niubang</strain>
    </source>
</reference>
<name>A0ACB9FEC6_ARCLA</name>
<dbReference type="Proteomes" id="UP001055879">
    <property type="component" value="Linkage Group LG01"/>
</dbReference>
<comment type="caution">
    <text evidence="1">The sequence shown here is derived from an EMBL/GenBank/DDBJ whole genome shotgun (WGS) entry which is preliminary data.</text>
</comment>